<dbReference type="SUPFAM" id="SSF49313">
    <property type="entry name" value="Cadherin-like"/>
    <property type="match status" value="10"/>
</dbReference>
<keyword evidence="10" id="KW-0325">Glycoprotein</keyword>
<keyword evidence="6 11" id="KW-0106">Calcium</keyword>
<proteinExistence type="predicted"/>
<dbReference type="PROSITE" id="PS00232">
    <property type="entry name" value="CADHERIN_1"/>
    <property type="match status" value="3"/>
</dbReference>
<dbReference type="PROSITE" id="PS50268">
    <property type="entry name" value="CADHERIN_2"/>
    <property type="match status" value="10"/>
</dbReference>
<dbReference type="SMART" id="SM00112">
    <property type="entry name" value="CA"/>
    <property type="match status" value="10"/>
</dbReference>
<feature type="transmembrane region" description="Helical" evidence="12">
    <location>
        <begin position="951"/>
        <end position="973"/>
    </location>
</feature>
<dbReference type="EMBL" id="JAAMOB010000010">
    <property type="protein sequence ID" value="KAF4108236.1"/>
    <property type="molecule type" value="Genomic_DNA"/>
</dbReference>
<evidence type="ECO:0000256" key="6">
    <source>
        <dbReference type="ARBA" id="ARBA00022837"/>
    </source>
</evidence>
<comment type="subcellular location">
    <subcellularLocation>
        <location evidence="1">Cell membrane</location>
        <topology evidence="1">Single-pass type I membrane protein</topology>
    </subcellularLocation>
</comment>
<dbReference type="GO" id="GO:0005886">
    <property type="term" value="C:plasma membrane"/>
    <property type="evidence" value="ECO:0007669"/>
    <property type="project" value="UniProtKB-SubCell"/>
</dbReference>
<feature type="domain" description="Cadherin" evidence="13">
    <location>
        <begin position="1501"/>
        <end position="1584"/>
    </location>
</feature>
<sequence length="1720" mass="188419">MTEMVPKASLSGSLVSKVIAVDADSGQNAWLSYQIVKSTDPGLFIIGLHSGEIKTQRDISESDDMKQNLVISVKDNGQSSLSTTCAVNLLISDNLSEVPELKDMSYEDNNSNLTSYLIIALVCVSTFFLTFIILIVAVKFCHRRKPRLLFDGAVAVPSAYLPPNYAEVDGAGTLRSSYNYDAYLTTGSRTSDFKFVSSYNENTLPACGTLIRSDIDSNMLRLSDEGECTETSAETGKYAEIVLEHELDREKQDKHSLILTAYDGGTSQKSGTVVIQIRVLDINDNKPLFSQSVYKVSVPENLPVDSVVVTVSASDADEGANGDVTYEFSHMPVNAKSIFSIDPASGEIKIKGPLDFEDSPSFEIRVKAKDGAGLAATSKVVVDISDVNDNAPFIMIKSLKTPLMEDATVGTEVAVIYVQDKDIESNGKIKCFIQHNDRFKLTPSIKNHFALVTAEALDRERESEYNITITATDEGSPPLTSSKTIRLFVGDVNDNPPVFEQQSYSAYISENNKPGTSVCSVSANDPDWRQNGTVLYSLVPSEVNGVPVSSFLSINGDTGAIHAVRSFDYEQFRNFTVKVVARDNGSPPLSSNVTVKVFITDENDNSPQILYPVPDGKSLMTEMVPKATLSGSLVSKVIAVDADSGQNAWLSYQIVKSTDPGLFTIGLHSGEIKTQRDISESDNMKQNLVISVKDNGQPSLSTTCAVNLLISDNLSEVPELKDMTYEDNNSKLTSYLIIALVCVSTFFLTFIILIVAVKFCHRRKPRLLFDGAVAVPSAYLPPNYAEVDGAGTLRSSYNYDAYLTTGSRTSDFKFVSSYNENTLPAGGTLKKEHNFQLGSSMITLDVAGNEDEVIAVDADSGQNAWLSYQIVKSPDPGLFTIGLHSGEIKTQRDISESDNMKQNLVISVKDNGQPSLSTTCAVNLLISDNLSEVPELKDMTYEDNNSKLTSYLIIALVCVSTFFLTFIILIVAVKICHRRKPRLLFDGAVAIPSAYLPPNYAEVDGAGTLRSSYNYDAYLTTGSRTSDFKFVSSYNENTLPAGGTLKKENNIQFTTNMITLDVTHNEDEVIAVDADSGQNAWLSYQIVRSTDPGLFIIGLHSGEIKTQRDISESDNMKQNLVISVKDNGQPSLSTTCAVNLLISDNLSEVPELKDMAYEDNNFKLTSYLIIALVCVSTFFLTFIILIVAVKICHRRKPRLLFDGAVAVPSAYLPPNYAEVDGAGTLRSSYNYDAYLTTGSRTSDFKFVSSYNENTLPAGGTLKKEHNFHFGSSMITLDVTENEDEVIAVDADSGQNAWLSYQIVKSPDPGLFTIGLHSGEIKTQRDISESDNMKQNLVISVKDNGQPSLSTTCAVNLLISDNLSEVPELKDMTYEDNNSKLTSYLIIALVCVSTFFLTFIILIVAVKFCHRRKPRLLFDGAVAIPSAYLPPNYAEVDGAGTLRSSYNYDAYLTTGSRTSDFKFVSSYNENTLPACGTLKKEHDFHFGSSMVTLDVTGNEDEVIAVDADSGQNAWLSYQIVKSTDPGLFTIGLHSGEIKTQRDISESDNMKQNLVISVKDNGQPSLSTTCAVNLLISDNLSEVPELKDMTYEDNNSKLTSYLIIALVCVSTFFLTFIILIVAVKFCHRRKPRLLFDGAVAVPSAYLPPNYAEVDGAGTLRSSYNYDAYLTTGSRTSDFKFVNSYNENTLPAGGTLKKEQNFHFGSSMITIDVTENEDEVREF</sequence>
<keyword evidence="9 12" id="KW-0472">Membrane</keyword>
<feature type="transmembrane region" description="Helical" evidence="12">
    <location>
        <begin position="1383"/>
        <end position="1405"/>
    </location>
</feature>
<dbReference type="InterPro" id="IPR015919">
    <property type="entry name" value="Cadherin-like_sf"/>
</dbReference>
<keyword evidence="15" id="KW-1185">Reference proteome</keyword>
<dbReference type="InterPro" id="IPR002126">
    <property type="entry name" value="Cadherin-like_dom"/>
</dbReference>
<dbReference type="Pfam" id="PF16492">
    <property type="entry name" value="Cadherin_C_2"/>
    <property type="match status" value="6"/>
</dbReference>
<feature type="domain" description="Cadherin" evidence="13">
    <location>
        <begin position="290"/>
        <end position="394"/>
    </location>
</feature>
<feature type="domain" description="Cadherin" evidence="13">
    <location>
        <begin position="500"/>
        <end position="609"/>
    </location>
</feature>
<evidence type="ECO:0000256" key="8">
    <source>
        <dbReference type="ARBA" id="ARBA00022989"/>
    </source>
</evidence>
<feature type="domain" description="Cadherin" evidence="13">
    <location>
        <begin position="853"/>
        <end position="936"/>
    </location>
</feature>
<feature type="domain" description="Cadherin" evidence="13">
    <location>
        <begin position="1285"/>
        <end position="1368"/>
    </location>
</feature>
<dbReference type="FunFam" id="2.60.40.60:FF:000129">
    <property type="entry name" value="protocadherin alpha-C2 isoform X1"/>
    <property type="match status" value="1"/>
</dbReference>
<evidence type="ECO:0000256" key="7">
    <source>
        <dbReference type="ARBA" id="ARBA00022889"/>
    </source>
</evidence>
<keyword evidence="8 12" id="KW-1133">Transmembrane helix</keyword>
<keyword evidence="2" id="KW-1003">Cell membrane</keyword>
<keyword evidence="4" id="KW-0732">Signal</keyword>
<dbReference type="InterPro" id="IPR020894">
    <property type="entry name" value="Cadherin_CS"/>
</dbReference>
<dbReference type="PANTHER" id="PTHR24028">
    <property type="entry name" value="CADHERIN-87A"/>
    <property type="match status" value="1"/>
</dbReference>
<evidence type="ECO:0000259" key="13">
    <source>
        <dbReference type="PROSITE" id="PS50268"/>
    </source>
</evidence>
<feature type="domain" description="Cadherin" evidence="13">
    <location>
        <begin position="5"/>
        <end position="101"/>
    </location>
</feature>
<evidence type="ECO:0000256" key="1">
    <source>
        <dbReference type="ARBA" id="ARBA00004251"/>
    </source>
</evidence>
<feature type="domain" description="Cadherin" evidence="13">
    <location>
        <begin position="1069"/>
        <end position="1152"/>
    </location>
</feature>
<dbReference type="PRINTS" id="PR00205">
    <property type="entry name" value="CADHERIN"/>
</dbReference>
<keyword evidence="7" id="KW-0130">Cell adhesion</keyword>
<dbReference type="FunFam" id="2.60.40.60:FF:000004">
    <property type="entry name" value="Protocadherin 1 gamma 2"/>
    <property type="match status" value="6"/>
</dbReference>
<evidence type="ECO:0000256" key="5">
    <source>
        <dbReference type="ARBA" id="ARBA00022737"/>
    </source>
</evidence>
<feature type="domain" description="Cadherin" evidence="13">
    <location>
        <begin position="624"/>
        <end position="720"/>
    </location>
</feature>
<dbReference type="InterPro" id="IPR032455">
    <property type="entry name" value="Cadherin_C"/>
</dbReference>
<evidence type="ECO:0000256" key="10">
    <source>
        <dbReference type="ARBA" id="ARBA00023180"/>
    </source>
</evidence>
<name>A0A7J6CM44_9TELE</name>
<evidence type="ECO:0000256" key="3">
    <source>
        <dbReference type="ARBA" id="ARBA00022692"/>
    </source>
</evidence>
<dbReference type="GO" id="GO:0005509">
    <property type="term" value="F:calcium ion binding"/>
    <property type="evidence" value="ECO:0007669"/>
    <property type="project" value="UniProtKB-UniRule"/>
</dbReference>
<dbReference type="PANTHER" id="PTHR24028:SF114">
    <property type="entry name" value="PCDH2G3 PROTEIN-RELATED"/>
    <property type="match status" value="1"/>
</dbReference>
<dbReference type="InterPro" id="IPR050174">
    <property type="entry name" value="Protocadherin/Cadherin-CA"/>
</dbReference>
<gene>
    <name evidence="14" type="ORF">G5714_010995</name>
</gene>
<evidence type="ECO:0000313" key="15">
    <source>
        <dbReference type="Proteomes" id="UP000579812"/>
    </source>
</evidence>
<dbReference type="GO" id="GO:0007156">
    <property type="term" value="P:homophilic cell adhesion via plasma membrane adhesion molecules"/>
    <property type="evidence" value="ECO:0007669"/>
    <property type="project" value="InterPro"/>
</dbReference>
<comment type="caution">
    <text evidence="14">The sequence shown here is derived from an EMBL/GenBank/DDBJ whole genome shotgun (WGS) entry which is preliminary data.</text>
</comment>
<organism evidence="14 15">
    <name type="scientific">Onychostoma macrolepis</name>
    <dbReference type="NCBI Taxonomy" id="369639"/>
    <lineage>
        <taxon>Eukaryota</taxon>
        <taxon>Metazoa</taxon>
        <taxon>Chordata</taxon>
        <taxon>Craniata</taxon>
        <taxon>Vertebrata</taxon>
        <taxon>Euteleostomi</taxon>
        <taxon>Actinopterygii</taxon>
        <taxon>Neopterygii</taxon>
        <taxon>Teleostei</taxon>
        <taxon>Ostariophysi</taxon>
        <taxon>Cypriniformes</taxon>
        <taxon>Cyprinidae</taxon>
        <taxon>Acrossocheilinae</taxon>
        <taxon>Onychostoma</taxon>
    </lineage>
</organism>
<feature type="transmembrane region" description="Helical" evidence="12">
    <location>
        <begin position="1167"/>
        <end position="1189"/>
    </location>
</feature>
<dbReference type="Gene3D" id="2.60.40.60">
    <property type="entry name" value="Cadherins"/>
    <property type="match status" value="10"/>
</dbReference>
<accession>A0A7J6CM44</accession>
<dbReference type="CDD" id="cd11304">
    <property type="entry name" value="Cadherin_repeat"/>
    <property type="match status" value="10"/>
</dbReference>
<keyword evidence="3 12" id="KW-0812">Transmembrane</keyword>
<feature type="domain" description="Cadherin" evidence="13">
    <location>
        <begin position="395"/>
        <end position="499"/>
    </location>
</feature>
<evidence type="ECO:0000256" key="12">
    <source>
        <dbReference type="SAM" id="Phobius"/>
    </source>
</evidence>
<feature type="transmembrane region" description="Helical" evidence="12">
    <location>
        <begin position="1599"/>
        <end position="1621"/>
    </location>
</feature>
<dbReference type="Proteomes" id="UP000579812">
    <property type="component" value="Unassembled WGS sequence"/>
</dbReference>
<dbReference type="FunFam" id="2.60.40.60:FF:000002">
    <property type="entry name" value="Protocadherin alpha 2"/>
    <property type="match status" value="1"/>
</dbReference>
<evidence type="ECO:0000313" key="14">
    <source>
        <dbReference type="EMBL" id="KAF4108236.1"/>
    </source>
</evidence>
<evidence type="ECO:0000256" key="2">
    <source>
        <dbReference type="ARBA" id="ARBA00022475"/>
    </source>
</evidence>
<protein>
    <recommendedName>
        <fullName evidence="13">Cadherin domain-containing protein</fullName>
    </recommendedName>
</protein>
<dbReference type="Pfam" id="PF00028">
    <property type="entry name" value="Cadherin"/>
    <property type="match status" value="9"/>
</dbReference>
<feature type="transmembrane region" description="Helical" evidence="12">
    <location>
        <begin position="113"/>
        <end position="138"/>
    </location>
</feature>
<evidence type="ECO:0000256" key="4">
    <source>
        <dbReference type="ARBA" id="ARBA00022729"/>
    </source>
</evidence>
<feature type="transmembrane region" description="Helical" evidence="12">
    <location>
        <begin position="735"/>
        <end position="757"/>
    </location>
</feature>
<evidence type="ECO:0000256" key="9">
    <source>
        <dbReference type="ARBA" id="ARBA00023136"/>
    </source>
</evidence>
<dbReference type="FunFam" id="2.60.40.60:FF:000001">
    <property type="entry name" value="Protocadherin alpha 2"/>
    <property type="match status" value="1"/>
</dbReference>
<feature type="domain" description="Cadherin" evidence="13">
    <location>
        <begin position="209"/>
        <end position="289"/>
    </location>
</feature>
<dbReference type="GO" id="GO:0009653">
    <property type="term" value="P:anatomical structure morphogenesis"/>
    <property type="evidence" value="ECO:0007669"/>
    <property type="project" value="UniProtKB-ARBA"/>
</dbReference>
<evidence type="ECO:0000256" key="11">
    <source>
        <dbReference type="PROSITE-ProRule" id="PRU00043"/>
    </source>
</evidence>
<keyword evidence="5" id="KW-0677">Repeat</keyword>
<reference evidence="14 15" key="1">
    <citation type="submission" date="2020-04" db="EMBL/GenBank/DDBJ databases">
        <title>Chromosome-level genome assembly of a cyprinid fish Onychostoma macrolepis by integration of Nanopore Sequencing, Bionano and Hi-C technology.</title>
        <authorList>
            <person name="Wang D."/>
        </authorList>
    </citation>
    <scope>NUCLEOTIDE SEQUENCE [LARGE SCALE GENOMIC DNA]</scope>
    <source>
        <strain evidence="14">SWU-2019</strain>
        <tissue evidence="14">Muscle</tissue>
    </source>
</reference>